<evidence type="ECO:0000313" key="2">
    <source>
        <dbReference type="Proteomes" id="UP000189796"/>
    </source>
</evidence>
<dbReference type="PANTHER" id="PTHR36455">
    <property type="match status" value="1"/>
</dbReference>
<organism evidence="1 2">
    <name type="scientific">Bradyrhizobium erythrophlei</name>
    <dbReference type="NCBI Taxonomy" id="1437360"/>
    <lineage>
        <taxon>Bacteria</taxon>
        <taxon>Pseudomonadati</taxon>
        <taxon>Pseudomonadota</taxon>
        <taxon>Alphaproteobacteria</taxon>
        <taxon>Hyphomicrobiales</taxon>
        <taxon>Nitrobacteraceae</taxon>
        <taxon>Bradyrhizobium</taxon>
    </lineage>
</organism>
<proteinExistence type="predicted"/>
<name>A0A1M5H4V8_9BRAD</name>
<gene>
    <name evidence="1" type="ORF">SAMN05443248_0321</name>
</gene>
<dbReference type="InterPro" id="IPR008878">
    <property type="entry name" value="Transposase_IS66_Orf2"/>
</dbReference>
<dbReference type="AlphaFoldDB" id="A0A1M5H4V8"/>
<reference evidence="1 2" key="1">
    <citation type="submission" date="2016-11" db="EMBL/GenBank/DDBJ databases">
        <authorList>
            <person name="Jaros S."/>
            <person name="Januszkiewicz K."/>
            <person name="Wedrychowicz H."/>
        </authorList>
    </citation>
    <scope>NUCLEOTIDE SEQUENCE [LARGE SCALE GENOMIC DNA]</scope>
    <source>
        <strain evidence="1 2">GAS138</strain>
    </source>
</reference>
<dbReference type="Pfam" id="PF05717">
    <property type="entry name" value="TnpB_IS66"/>
    <property type="match status" value="1"/>
</dbReference>
<sequence length="63" mass="6954">MTLLPPGVRVHLAFGYIDMRKGIDGLAMLVQGVQRQDPFSGHLFVFRGRKANLLMQSGAPGMR</sequence>
<evidence type="ECO:0000313" key="1">
    <source>
        <dbReference type="EMBL" id="SHG11071.1"/>
    </source>
</evidence>
<dbReference type="OrthoDB" id="9801450at2"/>
<dbReference type="EMBL" id="LT670817">
    <property type="protein sequence ID" value="SHG11071.1"/>
    <property type="molecule type" value="Genomic_DNA"/>
</dbReference>
<dbReference type="Proteomes" id="UP000189796">
    <property type="component" value="Chromosome I"/>
</dbReference>
<dbReference type="RefSeq" id="WP_154071937.1">
    <property type="nucleotide sequence ID" value="NZ_LT670817.1"/>
</dbReference>
<protein>
    <submittedName>
        <fullName evidence="1">IS66 Orf2 like protein</fullName>
    </submittedName>
</protein>
<accession>A0A1M5H4V8</accession>
<dbReference type="PANTHER" id="PTHR36455:SF1">
    <property type="entry name" value="BLR8292 PROTEIN"/>
    <property type="match status" value="1"/>
</dbReference>
<dbReference type="NCBIfam" id="NF033819">
    <property type="entry name" value="IS66_TnpB"/>
    <property type="match status" value="1"/>
</dbReference>